<name>A0AAW6HVA3_XYLFS</name>
<gene>
    <name evidence="1" type="ORF">LOK82_08665</name>
</gene>
<comment type="caution">
    <text evidence="1">The sequence shown here is derived from an EMBL/GenBank/DDBJ whole genome shotgun (WGS) entry which is preliminary data.</text>
</comment>
<proteinExistence type="predicted"/>
<dbReference type="AlphaFoldDB" id="A0AAW6HVA3"/>
<sequence>MTVRGKVDMYISVAPFDDPVGSFVGEGHKRLIIDIAAGPPAPGNEVSGSYLGLDGPDALVIEAFEVLLRSGFPFSVDTGASSPTVTVTA</sequence>
<evidence type="ECO:0000313" key="2">
    <source>
        <dbReference type="Proteomes" id="UP001220702"/>
    </source>
</evidence>
<reference evidence="1" key="1">
    <citation type="submission" date="2021-11" db="EMBL/GenBank/DDBJ databases">
        <authorList>
            <person name="Denance N."/>
            <person name="Briand M."/>
            <person name="Dupas E."/>
            <person name="Durand K."/>
            <person name="Legendre B."/>
            <person name="Cunty A."/>
            <person name="Donnadieu C."/>
            <person name="Lopez Roques C."/>
            <person name="Cesbron S."/>
            <person name="Jacques M.A."/>
        </authorList>
    </citation>
    <scope>NUCLEOTIDE SEQUENCE</scope>
    <source>
        <strain evidence="1">CFBP8070</strain>
    </source>
</reference>
<dbReference type="EMBL" id="JAJKGN010000001">
    <property type="protein sequence ID" value="MDC6408694.1"/>
    <property type="molecule type" value="Genomic_DNA"/>
</dbReference>
<dbReference type="Proteomes" id="UP001220702">
    <property type="component" value="Unassembled WGS sequence"/>
</dbReference>
<organism evidence="1 2">
    <name type="scientific">Xylella fastidiosa subsp. multiplex</name>
    <dbReference type="NCBI Taxonomy" id="644357"/>
    <lineage>
        <taxon>Bacteria</taxon>
        <taxon>Pseudomonadati</taxon>
        <taxon>Pseudomonadota</taxon>
        <taxon>Gammaproteobacteria</taxon>
        <taxon>Lysobacterales</taxon>
        <taxon>Lysobacteraceae</taxon>
        <taxon>Xylella</taxon>
    </lineage>
</organism>
<accession>A0AAW6HVA3</accession>
<protein>
    <submittedName>
        <fullName evidence="1">Uncharacterized protein</fullName>
    </submittedName>
</protein>
<evidence type="ECO:0000313" key="1">
    <source>
        <dbReference type="EMBL" id="MDC6408694.1"/>
    </source>
</evidence>
<reference evidence="1" key="2">
    <citation type="journal article" date="2023" name="Commun. Biol.">
        <title>Suspicions of two bridgehead invasions of Xylella fastidiosa subsp. multiplex in France.</title>
        <authorList>
            <person name="Dupas E."/>
            <person name="Durand K."/>
            <person name="Rieux A."/>
            <person name="Briand M."/>
            <person name="Pruvost O."/>
            <person name="Cunty A."/>
            <person name="Denance N."/>
            <person name="Donnadieu C."/>
            <person name="Legendre B."/>
            <person name="Lopez-Roques C."/>
            <person name="Cesbron S."/>
            <person name="Ravigne V."/>
            <person name="Jacques M.A."/>
        </authorList>
    </citation>
    <scope>NUCLEOTIDE SEQUENCE</scope>
    <source>
        <strain evidence="1">CFBP8070</strain>
    </source>
</reference>